<dbReference type="PANTHER" id="PTHR43546">
    <property type="entry name" value="UPF0173 METAL-DEPENDENT HYDROLASE MJ1163-RELATED"/>
    <property type="match status" value="1"/>
</dbReference>
<dbReference type="EMBL" id="CP002994">
    <property type="protein sequence ID" value="AEM80964.1"/>
    <property type="molecule type" value="Genomic_DNA"/>
</dbReference>
<feature type="domain" description="Metallo-beta-lactamase" evidence="3">
    <location>
        <begin position="65"/>
        <end position="265"/>
    </location>
</feature>
<dbReference type="InterPro" id="IPR050114">
    <property type="entry name" value="UPF0173_UPF0282_UlaG_hydrolase"/>
</dbReference>
<evidence type="ECO:0000313" key="4">
    <source>
        <dbReference type="EMBL" id="AEM80964.1"/>
    </source>
</evidence>
<dbReference type="SMART" id="SM00849">
    <property type="entry name" value="Lactamase_B"/>
    <property type="match status" value="1"/>
</dbReference>
<feature type="region of interest" description="Disordered" evidence="1">
    <location>
        <begin position="31"/>
        <end position="53"/>
    </location>
</feature>
<feature type="chain" id="PRO_5003434399" evidence="2">
    <location>
        <begin position="35"/>
        <end position="332"/>
    </location>
</feature>
<evidence type="ECO:0000256" key="2">
    <source>
        <dbReference type="SAM" id="SignalP"/>
    </source>
</evidence>
<sequence length="332" mass="35811">MTANRASRFNRRLLIRGAAAGAAVPAVLPTAAQAAQRDPRPSDAKTSNAGTANAKTSDATFQWLGTSGWRIDTGGGRTILFDPYLSRFETGLFKKSFNPKTPLTTDGATIDRHIGRPELILVSHSHWDHLNDVPYIAAAAPDARIVGTETTYHLLRALGVDKARIAVVRGGEVLDFDGLVVEAVSSRHSRNDSYSYFAPGTLTGPPPRPQTISDLPEGDTLAFHVTLPDGLSAFLMGASDFSERDAAGLRPDVAMIATSSTSATHRYVPRLLKALGHPATVVPVHWDNFELPLDEGAHRDPTIDLDGFLARIREAGPGSRILLPEYATPYRF</sequence>
<name>G2PAF5_STRV4</name>
<keyword evidence="5" id="KW-1185">Reference proteome</keyword>
<evidence type="ECO:0000256" key="1">
    <source>
        <dbReference type="SAM" id="MobiDB-lite"/>
    </source>
</evidence>
<dbReference type="Proteomes" id="UP000008703">
    <property type="component" value="Chromosome"/>
</dbReference>
<dbReference type="KEGG" id="svl:Strvi_1210"/>
<feature type="signal peptide" evidence="2">
    <location>
        <begin position="1"/>
        <end position="34"/>
    </location>
</feature>
<gene>
    <name evidence="4" type="ORF">Strvi_1210</name>
</gene>
<proteinExistence type="predicted"/>
<dbReference type="Pfam" id="PF13483">
    <property type="entry name" value="Lactamase_B_3"/>
    <property type="match status" value="1"/>
</dbReference>
<dbReference type="SUPFAM" id="SSF56281">
    <property type="entry name" value="Metallo-hydrolase/oxidoreductase"/>
    <property type="match status" value="1"/>
</dbReference>
<keyword evidence="2" id="KW-0732">Signal</keyword>
<evidence type="ECO:0000259" key="3">
    <source>
        <dbReference type="SMART" id="SM00849"/>
    </source>
</evidence>
<dbReference type="RefSeq" id="WP_014054476.1">
    <property type="nucleotide sequence ID" value="NC_015957.1"/>
</dbReference>
<dbReference type="eggNOG" id="COG2220">
    <property type="taxonomic scope" value="Bacteria"/>
</dbReference>
<dbReference type="PANTHER" id="PTHR43546:SF3">
    <property type="entry name" value="UPF0173 METAL-DEPENDENT HYDROLASE MJ1163"/>
    <property type="match status" value="1"/>
</dbReference>
<evidence type="ECO:0000313" key="5">
    <source>
        <dbReference type="Proteomes" id="UP000008703"/>
    </source>
</evidence>
<dbReference type="InterPro" id="IPR036866">
    <property type="entry name" value="RibonucZ/Hydroxyglut_hydro"/>
</dbReference>
<dbReference type="Gene3D" id="3.60.15.10">
    <property type="entry name" value="Ribonuclease Z/Hydroxyacylglutathione hydrolase-like"/>
    <property type="match status" value="1"/>
</dbReference>
<accession>G2PAF5</accession>
<dbReference type="InterPro" id="IPR001279">
    <property type="entry name" value="Metallo-B-lactamas"/>
</dbReference>
<organism evidence="4 5">
    <name type="scientific">Streptomyces violaceusniger (strain Tu 4113)</name>
    <dbReference type="NCBI Taxonomy" id="653045"/>
    <lineage>
        <taxon>Bacteria</taxon>
        <taxon>Bacillati</taxon>
        <taxon>Actinomycetota</taxon>
        <taxon>Actinomycetes</taxon>
        <taxon>Kitasatosporales</taxon>
        <taxon>Streptomycetaceae</taxon>
        <taxon>Streptomyces</taxon>
        <taxon>Streptomyces violaceusniger group</taxon>
    </lineage>
</organism>
<reference evidence="4" key="1">
    <citation type="submission" date="2011-08" db="EMBL/GenBank/DDBJ databases">
        <title>Complete sequence of chromosome of Streptomyces violaceusniger Tu 4113.</title>
        <authorList>
            <consortium name="US DOE Joint Genome Institute"/>
            <person name="Lucas S."/>
            <person name="Han J."/>
            <person name="Lapidus A."/>
            <person name="Cheng J.-F."/>
            <person name="Goodwin L."/>
            <person name="Pitluck S."/>
            <person name="Peters L."/>
            <person name="Ivanova N."/>
            <person name="Daligault H."/>
            <person name="Detter J.C."/>
            <person name="Han C."/>
            <person name="Tapia R."/>
            <person name="Land M."/>
            <person name="Hauser L."/>
            <person name="Kyrpides N."/>
            <person name="Ivanova N."/>
            <person name="Pagani I."/>
            <person name="Hagen A."/>
            <person name="Katz L."/>
            <person name="Fiedler H.-P."/>
            <person name="Keasling J."/>
            <person name="Fortman J."/>
            <person name="Woyke T."/>
        </authorList>
    </citation>
    <scope>NUCLEOTIDE SEQUENCE [LARGE SCALE GENOMIC DNA]</scope>
    <source>
        <strain evidence="4">Tu 4113</strain>
    </source>
</reference>
<dbReference type="AlphaFoldDB" id="G2PAF5"/>
<protein>
    <submittedName>
        <fullName evidence="4">Secreted protein</fullName>
    </submittedName>
</protein>
<feature type="compositionally biased region" description="Polar residues" evidence="1">
    <location>
        <begin position="44"/>
        <end position="53"/>
    </location>
</feature>
<dbReference type="InterPro" id="IPR006311">
    <property type="entry name" value="TAT_signal"/>
</dbReference>
<dbReference type="PROSITE" id="PS51318">
    <property type="entry name" value="TAT"/>
    <property type="match status" value="1"/>
</dbReference>
<dbReference type="HOGENOM" id="CLU_070266_1_0_11"/>